<dbReference type="EMBL" id="MFAF01000120">
    <property type="protein sequence ID" value="OGD72470.1"/>
    <property type="molecule type" value="Genomic_DNA"/>
</dbReference>
<dbReference type="CDD" id="cd04301">
    <property type="entry name" value="NAT_SF"/>
    <property type="match status" value="1"/>
</dbReference>
<organism evidence="4 5">
    <name type="scientific">Candidatus Coatesbacteria bacterium RBG_13_66_14</name>
    <dbReference type="NCBI Taxonomy" id="1817816"/>
    <lineage>
        <taxon>Bacteria</taxon>
        <taxon>Candidatus Coatesiibacteriota</taxon>
    </lineage>
</organism>
<evidence type="ECO:0000256" key="2">
    <source>
        <dbReference type="ARBA" id="ARBA00023315"/>
    </source>
</evidence>
<dbReference type="PROSITE" id="PS51186">
    <property type="entry name" value="GNAT"/>
    <property type="match status" value="1"/>
</dbReference>
<protein>
    <recommendedName>
        <fullName evidence="3">N-acetyltransferase domain-containing protein</fullName>
    </recommendedName>
</protein>
<evidence type="ECO:0000313" key="4">
    <source>
        <dbReference type="EMBL" id="OGD72470.1"/>
    </source>
</evidence>
<sequence>MIIRRYRANDLPALVELSNLENPLPASLSIARYAEDNIPPDRLLVRFVGEEGGRLMASAAIVGGVFAELGTFQVGLVVHPDYRGRGHGRALWDLLERQLAFLAWKKLLAQTWADREAALAMLSRRGFAVAHEDLFLRRSLARYEKPADFSERIRRVELQGIVIRLYAEINDNDKERRLWRIFEDSEADVPHAVPYRKRDFEEWKKAFAGPSMDTGTYVVALDGKEFVGVTGLVLTGGRGAPAMPLITGTVPAWRGRGIATAVKYTAMELYK</sequence>
<dbReference type="GO" id="GO:0016747">
    <property type="term" value="F:acyltransferase activity, transferring groups other than amino-acyl groups"/>
    <property type="evidence" value="ECO:0007669"/>
    <property type="project" value="InterPro"/>
</dbReference>
<reference evidence="4 5" key="1">
    <citation type="journal article" date="2016" name="Nat. Commun.">
        <title>Thousands of microbial genomes shed light on interconnected biogeochemical processes in an aquifer system.</title>
        <authorList>
            <person name="Anantharaman K."/>
            <person name="Brown C.T."/>
            <person name="Hug L.A."/>
            <person name="Sharon I."/>
            <person name="Castelle C.J."/>
            <person name="Probst A.J."/>
            <person name="Thomas B.C."/>
            <person name="Singh A."/>
            <person name="Wilkins M.J."/>
            <person name="Karaoz U."/>
            <person name="Brodie E.L."/>
            <person name="Williams K.H."/>
            <person name="Hubbard S.S."/>
            <person name="Banfield J.F."/>
        </authorList>
    </citation>
    <scope>NUCLEOTIDE SEQUENCE [LARGE SCALE GENOMIC DNA]</scope>
</reference>
<accession>A0A1F5EYN3</accession>
<dbReference type="PANTHER" id="PTHR43877">
    <property type="entry name" value="AMINOALKYLPHOSPHONATE N-ACETYLTRANSFERASE-RELATED-RELATED"/>
    <property type="match status" value="1"/>
</dbReference>
<dbReference type="Proteomes" id="UP000177187">
    <property type="component" value="Unassembled WGS sequence"/>
</dbReference>
<gene>
    <name evidence="4" type="ORF">A2Y64_05350</name>
</gene>
<dbReference type="InterPro" id="IPR050832">
    <property type="entry name" value="Bact_Acetyltransf"/>
</dbReference>
<comment type="caution">
    <text evidence="4">The sequence shown here is derived from an EMBL/GenBank/DDBJ whole genome shotgun (WGS) entry which is preliminary data.</text>
</comment>
<dbReference type="STRING" id="1817816.A2Y64_05350"/>
<dbReference type="SUPFAM" id="SSF55729">
    <property type="entry name" value="Acyl-CoA N-acyltransferases (Nat)"/>
    <property type="match status" value="2"/>
</dbReference>
<evidence type="ECO:0000256" key="1">
    <source>
        <dbReference type="ARBA" id="ARBA00022679"/>
    </source>
</evidence>
<proteinExistence type="predicted"/>
<dbReference type="InterPro" id="IPR016181">
    <property type="entry name" value="Acyl_CoA_acyltransferase"/>
</dbReference>
<evidence type="ECO:0000313" key="5">
    <source>
        <dbReference type="Proteomes" id="UP000177187"/>
    </source>
</evidence>
<name>A0A1F5EYN3_9BACT</name>
<keyword evidence="2" id="KW-0012">Acyltransferase</keyword>
<dbReference type="Pfam" id="PF00583">
    <property type="entry name" value="Acetyltransf_1"/>
    <property type="match status" value="1"/>
</dbReference>
<keyword evidence="1" id="KW-0808">Transferase</keyword>
<feature type="domain" description="N-acetyltransferase" evidence="3">
    <location>
        <begin position="1"/>
        <end position="148"/>
    </location>
</feature>
<evidence type="ECO:0000259" key="3">
    <source>
        <dbReference type="PROSITE" id="PS51186"/>
    </source>
</evidence>
<feature type="non-terminal residue" evidence="4">
    <location>
        <position position="271"/>
    </location>
</feature>
<dbReference type="AlphaFoldDB" id="A0A1F5EYN3"/>
<dbReference type="Gene3D" id="3.40.630.30">
    <property type="match status" value="1"/>
</dbReference>
<dbReference type="PANTHER" id="PTHR43877:SF6">
    <property type="entry name" value="GCN5-RELATED N-ACETYLTRANSFERASE"/>
    <property type="match status" value="1"/>
</dbReference>
<dbReference type="InterPro" id="IPR000182">
    <property type="entry name" value="GNAT_dom"/>
</dbReference>